<sequence>MDKTKKKTWLEEIRNTFVTGLLLLIPLYITIWIVSVVFNIFDNAVPIIGRRFEGLGFLVTIIFILLLGASARNIFAKRLLKYFEDLLGKVPFVKNIYLSTKQVINAITNTSRSATFSKVVIIEYPRKDMYSIGFLTKEDNSSLEANGQPVASGMVSVFVPTVPNPTTGFFVILPRSEVKVLDMSVEQGFKMVISAGIITPDIMQISKN</sequence>
<evidence type="ECO:0000313" key="2">
    <source>
        <dbReference type="EMBL" id="EFK95294.1"/>
    </source>
</evidence>
<keyword evidence="1" id="KW-0812">Transmembrane</keyword>
<feature type="transmembrane region" description="Helical" evidence="1">
    <location>
        <begin position="21"/>
        <end position="41"/>
    </location>
</feature>
<comment type="caution">
    <text evidence="2">The sequence shown here is derived from an EMBL/GenBank/DDBJ whole genome shotgun (WGS) entry which is preliminary data.</text>
</comment>
<reference evidence="2" key="1">
    <citation type="submission" date="2010-07" db="EMBL/GenBank/DDBJ databases">
        <authorList>
            <consortium name="CONSOLIDER consortium CSD2007-00005"/>
            <person name="Guazzaroni M.-E."/>
            <person name="Richter M."/>
            <person name="Garcia-Salamanca A."/>
            <person name="Yarza P."/>
            <person name="Ferrer M."/>
        </authorList>
    </citation>
    <scope>NUCLEOTIDE SEQUENCE</scope>
</reference>
<gene>
    <name evidence="2" type="ORF">LDC_2696</name>
</gene>
<dbReference type="PANTHER" id="PTHR31876:SF26">
    <property type="entry name" value="PROTEIN LIKE COV 2"/>
    <property type="match status" value="1"/>
</dbReference>
<dbReference type="InterPro" id="IPR007462">
    <property type="entry name" value="COV1-like"/>
</dbReference>
<dbReference type="EMBL" id="ADZX01000814">
    <property type="protein sequence ID" value="EFK95294.1"/>
    <property type="molecule type" value="Genomic_DNA"/>
</dbReference>
<feature type="transmembrane region" description="Helical" evidence="1">
    <location>
        <begin position="53"/>
        <end position="71"/>
    </location>
</feature>
<name>D9PMB8_9ZZZZ</name>
<dbReference type="AlphaFoldDB" id="D9PMB8"/>
<reference evidence="2" key="2">
    <citation type="journal article" date="2011" name="Microb. Ecol.">
        <title>Taxonomic and Functional Metagenomic Profiling of the Microbial Community in the Anoxic Sediment of a Sub-saline Shallow Lake (Laguna de Carrizo, Central Spain).</title>
        <authorList>
            <person name="Ferrer M."/>
            <person name="Guazzaroni M.E."/>
            <person name="Richter M."/>
            <person name="Garcia-Salamanca A."/>
            <person name="Yarza P."/>
            <person name="Suarez-Suarez A."/>
            <person name="Solano J."/>
            <person name="Alcaide M."/>
            <person name="van Dillewijn P."/>
            <person name="Molina-Henares M.A."/>
            <person name="Lopez-Cortes N."/>
            <person name="Al-Ramahi Y."/>
            <person name="Guerrero C."/>
            <person name="Acosta A."/>
            <person name="de Eugenio L.I."/>
            <person name="Martinez V."/>
            <person name="Marques S."/>
            <person name="Rojo F."/>
            <person name="Santero E."/>
            <person name="Genilloud O."/>
            <person name="Perez-Perez J."/>
            <person name="Rossello-Mora R."/>
            <person name="Ramos J.L."/>
        </authorList>
    </citation>
    <scope>NUCLEOTIDE SEQUENCE</scope>
</reference>
<evidence type="ECO:0000256" key="1">
    <source>
        <dbReference type="SAM" id="Phobius"/>
    </source>
</evidence>
<organism evidence="2">
    <name type="scientific">sediment metagenome</name>
    <dbReference type="NCBI Taxonomy" id="749907"/>
    <lineage>
        <taxon>unclassified sequences</taxon>
        <taxon>metagenomes</taxon>
        <taxon>ecological metagenomes</taxon>
    </lineage>
</organism>
<proteinExistence type="predicted"/>
<accession>D9PMB8</accession>
<dbReference type="PANTHER" id="PTHR31876">
    <property type="entry name" value="COV-LIKE PROTEIN 1"/>
    <property type="match status" value="1"/>
</dbReference>
<dbReference type="Pfam" id="PF04367">
    <property type="entry name" value="DUF502"/>
    <property type="match status" value="1"/>
</dbReference>
<keyword evidence="1" id="KW-0472">Membrane</keyword>
<keyword evidence="1" id="KW-1133">Transmembrane helix</keyword>
<protein>
    <submittedName>
        <fullName evidence="2">Membrane protein containing DUF502</fullName>
    </submittedName>
</protein>